<dbReference type="AlphaFoldDB" id="A0AAD0L3V5"/>
<evidence type="ECO:0000313" key="3">
    <source>
        <dbReference type="Proteomes" id="UP000250143"/>
    </source>
</evidence>
<dbReference type="KEGG" id="lmur:CPS94_05255"/>
<keyword evidence="3" id="KW-1185">Reference proteome</keyword>
<evidence type="ECO:0000313" key="1">
    <source>
        <dbReference type="EMBL" id="AWZ38395.1"/>
    </source>
</evidence>
<dbReference type="EMBL" id="CP023566">
    <property type="protein sequence ID" value="AWZ40615.1"/>
    <property type="molecule type" value="Genomic_DNA"/>
</dbReference>
<evidence type="ECO:0000313" key="2">
    <source>
        <dbReference type="EMBL" id="AWZ40615.1"/>
    </source>
</evidence>
<name>A0AAD0L3V5_9LACO</name>
<gene>
    <name evidence="2" type="ORF">CPQ89_06210</name>
    <name evidence="1" type="ORF">CPS94_05255</name>
</gene>
<protein>
    <submittedName>
        <fullName evidence="1">Uncharacterized protein</fullName>
    </submittedName>
</protein>
<dbReference type="GeneID" id="48466539"/>
<dbReference type="Proteomes" id="UP000250143">
    <property type="component" value="Chromosome"/>
</dbReference>
<sequence length="144" mass="16172">MIFNKKKNMIALVMVSLIIVVLLGENQLTIVKETELVREVLAQKFPSETEKRRRIALWVVQHFEGPEPIKTIEVGKIESYGFLGTGGKGVSVRINKKEYNEVALVLSSDDIPSGGVGGISAQFEYKYVDKLNSDLDGIEVLYWR</sequence>
<accession>A0AAD0L3V5</accession>
<organism evidence="1 4">
    <name type="scientific">Ligilactobacillus murinus</name>
    <dbReference type="NCBI Taxonomy" id="1622"/>
    <lineage>
        <taxon>Bacteria</taxon>
        <taxon>Bacillati</taxon>
        <taxon>Bacillota</taxon>
        <taxon>Bacilli</taxon>
        <taxon>Lactobacillales</taxon>
        <taxon>Lactobacillaceae</taxon>
        <taxon>Ligilactobacillus</taxon>
    </lineage>
</organism>
<dbReference type="EMBL" id="CP023565">
    <property type="protein sequence ID" value="AWZ38395.1"/>
    <property type="molecule type" value="Genomic_DNA"/>
</dbReference>
<reference evidence="3 4" key="1">
    <citation type="submission" date="2017-09" db="EMBL/GenBank/DDBJ databases">
        <title>Predominant Lactobacillus spp. isolated from feces of mice subjected to short-term calorie restriction.</title>
        <authorList>
            <person name="Zhang C."/>
            <person name="Zhao L."/>
            <person name="Pan F."/>
        </authorList>
    </citation>
    <scope>NUCLEOTIDE SEQUENCE [LARGE SCALE GENOMIC DNA]</scope>
    <source>
        <strain evidence="2 3">CR141</strain>
        <strain evidence="1 4">CR147</strain>
    </source>
</reference>
<dbReference type="RefSeq" id="WP_112194628.1">
    <property type="nucleotide sequence ID" value="NZ_CP023565.1"/>
</dbReference>
<dbReference type="Proteomes" id="UP000250153">
    <property type="component" value="Chromosome"/>
</dbReference>
<proteinExistence type="predicted"/>
<evidence type="ECO:0000313" key="4">
    <source>
        <dbReference type="Proteomes" id="UP000250153"/>
    </source>
</evidence>